<dbReference type="EMBL" id="JAHMHR010000036">
    <property type="protein sequence ID" value="KAK1672696.1"/>
    <property type="molecule type" value="Genomic_DNA"/>
</dbReference>
<comment type="caution">
    <text evidence="3">The sequence shown here is derived from an EMBL/GenBank/DDBJ whole genome shotgun (WGS) entry which is preliminary data.</text>
</comment>
<gene>
    <name evidence="3" type="ORF">BDP55DRAFT_557933</name>
</gene>
<dbReference type="GO" id="GO:0033588">
    <property type="term" value="C:elongator holoenzyme complex"/>
    <property type="evidence" value="ECO:0007669"/>
    <property type="project" value="InterPro"/>
</dbReference>
<sequence length="280" mass="29725">MATRIPHLLESYLALPPEYAQILLTSVLGASTNWLVLRYLYTYLRKLNAAAEEGAAAASQSEDVRIVLVSFMRDFAFWKEGAGRLGLDLEGLGRSGKFVFVDGLSGLFSSPHQAAPTKTTPKGRRTIRGARLPDIQRELDGAVSDVSATDAKTILIVDQPDLLLAASGEDLSGLALRDMLLGVQEKVHASIITVAADEPLIAAQTTTLEKEHASLVLGLAHAAETVIGLRLLDTGNASDVSGVLRVTAGGAGDEERAVEETELLYFIGGDGSVKVFGRGQ</sequence>
<dbReference type="Pfam" id="PF09807">
    <property type="entry name" value="ELP6"/>
    <property type="match status" value="1"/>
</dbReference>
<comment type="pathway">
    <text evidence="1">tRNA modification; 5-methoxycarbonylmethyl-2-thiouridine-tRNA biosynthesis.</text>
</comment>
<dbReference type="GO" id="GO:0002098">
    <property type="term" value="P:tRNA wobble uridine modification"/>
    <property type="evidence" value="ECO:0007669"/>
    <property type="project" value="InterPro"/>
</dbReference>
<comment type="similarity">
    <text evidence="2">Belongs to the ELP6 family.</text>
</comment>
<evidence type="ECO:0000256" key="2">
    <source>
        <dbReference type="ARBA" id="ARBA00008837"/>
    </source>
</evidence>
<dbReference type="Gene3D" id="3.40.50.300">
    <property type="entry name" value="P-loop containing nucleotide triphosphate hydrolases"/>
    <property type="match status" value="1"/>
</dbReference>
<evidence type="ECO:0000313" key="4">
    <source>
        <dbReference type="Proteomes" id="UP001224890"/>
    </source>
</evidence>
<proteinExistence type="inferred from homology"/>
<dbReference type="PANTHER" id="PTHR16184:SF6">
    <property type="entry name" value="ELONGATOR COMPLEX PROTEIN 6"/>
    <property type="match status" value="1"/>
</dbReference>
<accession>A0AAJ0EQD8</accession>
<evidence type="ECO:0008006" key="5">
    <source>
        <dbReference type="Google" id="ProtNLM"/>
    </source>
</evidence>
<protein>
    <recommendedName>
        <fullName evidence="5">Elongator complex protein 6</fullName>
    </recommendedName>
</protein>
<dbReference type="InterPro" id="IPR018627">
    <property type="entry name" value="ELP6"/>
</dbReference>
<dbReference type="PANTHER" id="PTHR16184">
    <property type="entry name" value="ELONGATOR COMPLEX PROTEIN 6"/>
    <property type="match status" value="1"/>
</dbReference>
<reference evidence="3" key="1">
    <citation type="submission" date="2021-06" db="EMBL/GenBank/DDBJ databases">
        <title>Comparative genomics, transcriptomics and evolutionary studies reveal genomic signatures of adaptation to plant cell wall in hemibiotrophic fungi.</title>
        <authorList>
            <consortium name="DOE Joint Genome Institute"/>
            <person name="Baroncelli R."/>
            <person name="Diaz J.F."/>
            <person name="Benocci T."/>
            <person name="Peng M."/>
            <person name="Battaglia E."/>
            <person name="Haridas S."/>
            <person name="Andreopoulos W."/>
            <person name="Labutti K."/>
            <person name="Pangilinan J."/>
            <person name="Floch G.L."/>
            <person name="Makela M.R."/>
            <person name="Henrissat B."/>
            <person name="Grigoriev I.V."/>
            <person name="Crouch J.A."/>
            <person name="De Vries R.P."/>
            <person name="Sukno S.A."/>
            <person name="Thon M.R."/>
        </authorList>
    </citation>
    <scope>NUCLEOTIDE SEQUENCE</scope>
    <source>
        <strain evidence="3">CBS 193.32</strain>
    </source>
</reference>
<name>A0AAJ0EQD8_9PEZI</name>
<dbReference type="Proteomes" id="UP001224890">
    <property type="component" value="Unassembled WGS sequence"/>
</dbReference>
<organism evidence="3 4">
    <name type="scientific">Colletotrichum godetiae</name>
    <dbReference type="NCBI Taxonomy" id="1209918"/>
    <lineage>
        <taxon>Eukaryota</taxon>
        <taxon>Fungi</taxon>
        <taxon>Dikarya</taxon>
        <taxon>Ascomycota</taxon>
        <taxon>Pezizomycotina</taxon>
        <taxon>Sordariomycetes</taxon>
        <taxon>Hypocreomycetidae</taxon>
        <taxon>Glomerellales</taxon>
        <taxon>Glomerellaceae</taxon>
        <taxon>Colletotrichum</taxon>
        <taxon>Colletotrichum acutatum species complex</taxon>
    </lineage>
</organism>
<dbReference type="GeneID" id="85454271"/>
<evidence type="ECO:0000256" key="1">
    <source>
        <dbReference type="ARBA" id="ARBA00005043"/>
    </source>
</evidence>
<keyword evidence="4" id="KW-1185">Reference proteome</keyword>
<dbReference type="RefSeq" id="XP_060426699.1">
    <property type="nucleotide sequence ID" value="XM_060569745.1"/>
</dbReference>
<dbReference type="InterPro" id="IPR027417">
    <property type="entry name" value="P-loop_NTPase"/>
</dbReference>
<dbReference type="CDD" id="cd19495">
    <property type="entry name" value="Elp6"/>
    <property type="match status" value="1"/>
</dbReference>
<dbReference type="AlphaFoldDB" id="A0AAJ0EQD8"/>
<evidence type="ECO:0000313" key="3">
    <source>
        <dbReference type="EMBL" id="KAK1672696.1"/>
    </source>
</evidence>